<comment type="subcellular location">
    <subcellularLocation>
        <location evidence="1 8">Nucleus</location>
    </subcellularLocation>
</comment>
<dbReference type="GO" id="GO:0006357">
    <property type="term" value="P:regulation of transcription by RNA polymerase II"/>
    <property type="evidence" value="ECO:0007669"/>
    <property type="project" value="TreeGrafter"/>
</dbReference>
<comment type="function">
    <text evidence="8">Component of the Mediator complex, a coactivator involved in the regulated transcription of nearly all RNA polymerase II-dependent genes. Mediator functions as a bridge to convey information from gene-specific regulatory proteins to the basal RNA polymerase II transcription machinery. Mediator is recruited to promoters by direct interactions with regulatory proteins and serves as a scaffold for the assembly of a functional preinitiation complex with RNA polymerase II and the general transcription factors.</text>
</comment>
<keyword evidence="11" id="KW-1185">Reference proteome</keyword>
<organism evidence="10 11">
    <name type="scientific">Austropuccinia psidii MF-1</name>
    <dbReference type="NCBI Taxonomy" id="1389203"/>
    <lineage>
        <taxon>Eukaryota</taxon>
        <taxon>Fungi</taxon>
        <taxon>Dikarya</taxon>
        <taxon>Basidiomycota</taxon>
        <taxon>Pucciniomycotina</taxon>
        <taxon>Pucciniomycetes</taxon>
        <taxon>Pucciniales</taxon>
        <taxon>Sphaerophragmiaceae</taxon>
        <taxon>Austropuccinia</taxon>
    </lineage>
</organism>
<proteinExistence type="inferred from homology"/>
<evidence type="ECO:0000256" key="6">
    <source>
        <dbReference type="ARBA" id="ARBA00023163"/>
    </source>
</evidence>
<evidence type="ECO:0000313" key="10">
    <source>
        <dbReference type="EMBL" id="MBW0571307.1"/>
    </source>
</evidence>
<accession>A0A9Q3K0Z7</accession>
<evidence type="ECO:0000313" key="11">
    <source>
        <dbReference type="Proteomes" id="UP000765509"/>
    </source>
</evidence>
<dbReference type="EMBL" id="AVOT02087920">
    <property type="protein sequence ID" value="MBW0571307.1"/>
    <property type="molecule type" value="Genomic_DNA"/>
</dbReference>
<comment type="subunit">
    <text evidence="8">Component of the Mediator complex.</text>
</comment>
<keyword evidence="7 8" id="KW-0539">Nucleus</keyword>
<comment type="similarity">
    <text evidence="2 8">Belongs to the Mediator complex subunit 21 family.</text>
</comment>
<keyword evidence="5 8" id="KW-0010">Activator</keyword>
<name>A0A9Q3K0Z7_9BASI</name>
<evidence type="ECO:0000256" key="7">
    <source>
        <dbReference type="ARBA" id="ARBA00023242"/>
    </source>
</evidence>
<dbReference type="OrthoDB" id="526653at2759"/>
<protein>
    <recommendedName>
        <fullName evidence="3 8">Mediator of RNA polymerase II transcription subunit 21</fullName>
    </recommendedName>
</protein>
<gene>
    <name evidence="10" type="ORF">O181_111022</name>
</gene>
<dbReference type="GO" id="GO:0016592">
    <property type="term" value="C:mediator complex"/>
    <property type="evidence" value="ECO:0007669"/>
    <property type="project" value="UniProtKB-UniRule"/>
</dbReference>
<evidence type="ECO:0000256" key="9">
    <source>
        <dbReference type="SAM" id="MobiDB-lite"/>
    </source>
</evidence>
<dbReference type="AlphaFoldDB" id="A0A9Q3K0Z7"/>
<evidence type="ECO:0000256" key="3">
    <source>
        <dbReference type="ARBA" id="ARBA00019691"/>
    </source>
</evidence>
<dbReference type="Proteomes" id="UP000765509">
    <property type="component" value="Unassembled WGS sequence"/>
</dbReference>
<feature type="compositionally biased region" description="Low complexity" evidence="9">
    <location>
        <begin position="113"/>
        <end position="131"/>
    </location>
</feature>
<evidence type="ECO:0000256" key="1">
    <source>
        <dbReference type="ARBA" id="ARBA00004123"/>
    </source>
</evidence>
<dbReference type="Gene3D" id="6.10.280.10">
    <property type="entry name" value="Mediator complex, subunit Med21"/>
    <property type="match status" value="1"/>
</dbReference>
<keyword evidence="4 8" id="KW-0805">Transcription regulation</keyword>
<reference evidence="10" key="1">
    <citation type="submission" date="2021-03" db="EMBL/GenBank/DDBJ databases">
        <title>Draft genome sequence of rust myrtle Austropuccinia psidii MF-1, a brazilian biotype.</title>
        <authorList>
            <person name="Quecine M.C."/>
            <person name="Pachon D.M.R."/>
            <person name="Bonatelli M.L."/>
            <person name="Correr F.H."/>
            <person name="Franceschini L.M."/>
            <person name="Leite T.F."/>
            <person name="Margarido G.R.A."/>
            <person name="Almeida C.A."/>
            <person name="Ferrarezi J.A."/>
            <person name="Labate C.A."/>
        </authorList>
    </citation>
    <scope>NUCLEOTIDE SEQUENCE</scope>
    <source>
        <strain evidence="10">MF-1</strain>
    </source>
</reference>
<evidence type="ECO:0000256" key="5">
    <source>
        <dbReference type="ARBA" id="ARBA00023159"/>
    </source>
</evidence>
<dbReference type="InterPro" id="IPR021384">
    <property type="entry name" value="Mediator_Med21"/>
</dbReference>
<evidence type="ECO:0000256" key="2">
    <source>
        <dbReference type="ARBA" id="ARBA00005770"/>
    </source>
</evidence>
<dbReference type="PANTHER" id="PTHR13381:SF0">
    <property type="entry name" value="MEDIATOR OF RNA POLYMERASE II TRANSCRIPTION SUBUNIT 21"/>
    <property type="match status" value="1"/>
</dbReference>
<feature type="compositionally biased region" description="Basic and acidic residues" evidence="9">
    <location>
        <begin position="143"/>
        <end position="165"/>
    </location>
</feature>
<dbReference type="GO" id="GO:0003712">
    <property type="term" value="F:transcription coregulator activity"/>
    <property type="evidence" value="ECO:0007669"/>
    <property type="project" value="TreeGrafter"/>
</dbReference>
<dbReference type="Pfam" id="PF11221">
    <property type="entry name" value="Med21"/>
    <property type="match status" value="1"/>
</dbReference>
<feature type="region of interest" description="Disordered" evidence="9">
    <location>
        <begin position="112"/>
        <end position="181"/>
    </location>
</feature>
<sequence>MTSHDAELSRNMDRITQLQDGIDNLVTIMYSTISFLSRKADFKQVNPDISITQSIPDHSNAQNTHQTFAQNSQELVQDFIKKAKQIEYLISILPPLNDHPIQPTTSIPSILQNHQLHPSSPSNSHLPPSNHITLHHSPTHSQIKVEHPAIQTDDRKPNQKLDDNNQIHNSEPQTEQDEDDQDQFEKLQSDIHAAQLEYNQALLTAELLHSEIKSALRKILDRRMINLLSKD</sequence>
<dbReference type="PANTHER" id="PTHR13381">
    <property type="entry name" value="RNA POLYMERASE II HOLOENZYME COMPONENT SRB7"/>
    <property type="match status" value="1"/>
</dbReference>
<dbReference type="InterPro" id="IPR037212">
    <property type="entry name" value="Med7/Med21-like"/>
</dbReference>
<evidence type="ECO:0000256" key="4">
    <source>
        <dbReference type="ARBA" id="ARBA00023015"/>
    </source>
</evidence>
<comment type="caution">
    <text evidence="10">The sequence shown here is derived from an EMBL/GenBank/DDBJ whole genome shotgun (WGS) entry which is preliminary data.</text>
</comment>
<evidence type="ECO:0000256" key="8">
    <source>
        <dbReference type="RuleBase" id="RU366036"/>
    </source>
</evidence>
<dbReference type="SUPFAM" id="SSF140718">
    <property type="entry name" value="Mediator hinge subcomplex-like"/>
    <property type="match status" value="1"/>
</dbReference>
<keyword evidence="6 8" id="KW-0804">Transcription</keyword>